<organism evidence="3">
    <name type="scientific">marine sediment metagenome</name>
    <dbReference type="NCBI Taxonomy" id="412755"/>
    <lineage>
        <taxon>unclassified sequences</taxon>
        <taxon>metagenomes</taxon>
        <taxon>ecological metagenomes</taxon>
    </lineage>
</organism>
<dbReference type="EMBL" id="BART01023193">
    <property type="protein sequence ID" value="GAH04624.1"/>
    <property type="molecule type" value="Genomic_DNA"/>
</dbReference>
<name>X1DHX1_9ZZZZ</name>
<reference evidence="3" key="1">
    <citation type="journal article" date="2014" name="Front. Microbiol.">
        <title>High frequency of phylogenetically diverse reductive dehalogenase-homologous genes in deep subseafloor sedimentary metagenomes.</title>
        <authorList>
            <person name="Kawai M."/>
            <person name="Futagami T."/>
            <person name="Toyoda A."/>
            <person name="Takaki Y."/>
            <person name="Nishi S."/>
            <person name="Hori S."/>
            <person name="Arai W."/>
            <person name="Tsubouchi T."/>
            <person name="Morono Y."/>
            <person name="Uchiyama I."/>
            <person name="Ito T."/>
            <person name="Fujiyama A."/>
            <person name="Inagaki F."/>
            <person name="Takami H."/>
        </authorList>
    </citation>
    <scope>NUCLEOTIDE SEQUENCE</scope>
    <source>
        <strain evidence="3">Expedition CK06-06</strain>
    </source>
</reference>
<dbReference type="InterPro" id="IPR011010">
    <property type="entry name" value="DNA_brk_join_enz"/>
</dbReference>
<dbReference type="GO" id="GO:0003677">
    <property type="term" value="F:DNA binding"/>
    <property type="evidence" value="ECO:0007669"/>
    <property type="project" value="UniProtKB-KW"/>
</dbReference>
<comment type="caution">
    <text evidence="3">The sequence shown here is derived from an EMBL/GenBank/DDBJ whole genome shotgun (WGS) entry which is preliminary data.</text>
</comment>
<dbReference type="InterPro" id="IPR044068">
    <property type="entry name" value="CB"/>
</dbReference>
<evidence type="ECO:0000256" key="1">
    <source>
        <dbReference type="ARBA" id="ARBA00023125"/>
    </source>
</evidence>
<accession>X1DHX1</accession>
<dbReference type="InterPro" id="IPR010998">
    <property type="entry name" value="Integrase_recombinase_N"/>
</dbReference>
<gene>
    <name evidence="3" type="ORF">S01H4_42260</name>
</gene>
<evidence type="ECO:0000313" key="3">
    <source>
        <dbReference type="EMBL" id="GAH04624.1"/>
    </source>
</evidence>
<evidence type="ECO:0000259" key="2">
    <source>
        <dbReference type="PROSITE" id="PS51900"/>
    </source>
</evidence>
<feature type="domain" description="Core-binding (CB)" evidence="2">
    <location>
        <begin position="4"/>
        <end position="73"/>
    </location>
</feature>
<protein>
    <recommendedName>
        <fullName evidence="2">Core-binding (CB) domain-containing protein</fullName>
    </recommendedName>
</protein>
<dbReference type="SUPFAM" id="SSF56349">
    <property type="entry name" value="DNA breaking-rejoining enzymes"/>
    <property type="match status" value="1"/>
</dbReference>
<sequence>MSNERAFDLQEIFIQDCKFRNLSPATIKDYDWFLTDIKNRLGDWSEIDRNQIKKLVLEKMDSGQSPATVNHYV</sequence>
<feature type="non-terminal residue" evidence="3">
    <location>
        <position position="73"/>
    </location>
</feature>
<dbReference type="AlphaFoldDB" id="X1DHX1"/>
<keyword evidence="1" id="KW-0238">DNA-binding</keyword>
<proteinExistence type="predicted"/>
<dbReference type="PROSITE" id="PS51900">
    <property type="entry name" value="CB"/>
    <property type="match status" value="1"/>
</dbReference>
<dbReference type="Gene3D" id="1.10.150.130">
    <property type="match status" value="1"/>
</dbReference>